<feature type="non-terminal residue" evidence="1">
    <location>
        <position position="169"/>
    </location>
</feature>
<name>A0A409YJH9_9AGAR</name>
<evidence type="ECO:0000313" key="2">
    <source>
        <dbReference type="Proteomes" id="UP000284706"/>
    </source>
</evidence>
<dbReference type="Proteomes" id="UP000284706">
    <property type="component" value="Unassembled WGS sequence"/>
</dbReference>
<dbReference type="EMBL" id="NHYE01000769">
    <property type="protein sequence ID" value="PPR03145.1"/>
    <property type="molecule type" value="Genomic_DNA"/>
</dbReference>
<keyword evidence="2" id="KW-1185">Reference proteome</keyword>
<reference evidence="1 2" key="1">
    <citation type="journal article" date="2018" name="Evol. Lett.">
        <title>Horizontal gene cluster transfer increased hallucinogenic mushroom diversity.</title>
        <authorList>
            <person name="Reynolds H.T."/>
            <person name="Vijayakumar V."/>
            <person name="Gluck-Thaler E."/>
            <person name="Korotkin H.B."/>
            <person name="Matheny P.B."/>
            <person name="Slot J.C."/>
        </authorList>
    </citation>
    <scope>NUCLEOTIDE SEQUENCE [LARGE SCALE GENOMIC DNA]</scope>
    <source>
        <strain evidence="1 2">SRW20</strain>
    </source>
</reference>
<dbReference type="InParanoid" id="A0A409YJH9"/>
<organism evidence="1 2">
    <name type="scientific">Gymnopilus dilepis</name>
    <dbReference type="NCBI Taxonomy" id="231916"/>
    <lineage>
        <taxon>Eukaryota</taxon>
        <taxon>Fungi</taxon>
        <taxon>Dikarya</taxon>
        <taxon>Basidiomycota</taxon>
        <taxon>Agaricomycotina</taxon>
        <taxon>Agaricomycetes</taxon>
        <taxon>Agaricomycetidae</taxon>
        <taxon>Agaricales</taxon>
        <taxon>Agaricineae</taxon>
        <taxon>Hymenogastraceae</taxon>
        <taxon>Gymnopilus</taxon>
    </lineage>
</organism>
<proteinExistence type="predicted"/>
<comment type="caution">
    <text evidence="1">The sequence shown here is derived from an EMBL/GenBank/DDBJ whole genome shotgun (WGS) entry which is preliminary data.</text>
</comment>
<protein>
    <submittedName>
        <fullName evidence="1">Uncharacterized protein</fullName>
    </submittedName>
</protein>
<gene>
    <name evidence="1" type="ORF">CVT26_008000</name>
</gene>
<sequence length="169" mass="18672">MSTPTPTDDGITSFTALALQVHDSMRRFGTLAEELDSLGRTKSFLGEMAKDVDSDYTKWLGASRDAFVKLGAVIKAFNEETIPLAQTPSAGSSDQRLLAVDRMRDKVEQATLEIQRTLTLLPQTLARVRSVRESIATSESRALQDSAGEMGRVRAEMEEAVRRAQHEEE</sequence>
<dbReference type="AlphaFoldDB" id="A0A409YJH9"/>
<evidence type="ECO:0000313" key="1">
    <source>
        <dbReference type="EMBL" id="PPR03145.1"/>
    </source>
</evidence>
<accession>A0A409YJH9</accession>